<comment type="caution">
    <text evidence="1">The sequence shown here is derived from an EMBL/GenBank/DDBJ whole genome shotgun (WGS) entry which is preliminary data.</text>
</comment>
<dbReference type="AlphaFoldDB" id="A0ABD1XH59"/>
<dbReference type="InterPro" id="IPR025322">
    <property type="entry name" value="PADRE_dom"/>
</dbReference>
<name>A0ABD1XH59_9MARC</name>
<gene>
    <name evidence="1" type="ORF">R1flu_026857</name>
</gene>
<evidence type="ECO:0000313" key="2">
    <source>
        <dbReference type="Proteomes" id="UP001605036"/>
    </source>
</evidence>
<evidence type="ECO:0000313" key="1">
    <source>
        <dbReference type="EMBL" id="KAL2608284.1"/>
    </source>
</evidence>
<evidence type="ECO:0008006" key="3">
    <source>
        <dbReference type="Google" id="ProtNLM"/>
    </source>
</evidence>
<sequence length="228" mass="25527">MGQTVSLGACLSGGSVVRVMNTRGNFESYDFPVVTAEVMLNHPDHLVVHCPQILSGQKEQQFHIMLPDDPLLPGQPYLLYRIPEKHKGNLARSKSFSIVKRQMEAENGGEEVSAVPEKKKGRRHTLKLLFTRLQLVTYLASKLEHKATDEHKDENKLLLEGGQGAQEQKRNPPPQPLEMPLFHWRPNLSSIPESPLGFHSIPTTPQGLYKMDSITEVQFNPGQTAAVH</sequence>
<organism evidence="1 2">
    <name type="scientific">Riccia fluitans</name>
    <dbReference type="NCBI Taxonomy" id="41844"/>
    <lineage>
        <taxon>Eukaryota</taxon>
        <taxon>Viridiplantae</taxon>
        <taxon>Streptophyta</taxon>
        <taxon>Embryophyta</taxon>
        <taxon>Marchantiophyta</taxon>
        <taxon>Marchantiopsida</taxon>
        <taxon>Marchantiidae</taxon>
        <taxon>Marchantiales</taxon>
        <taxon>Ricciaceae</taxon>
        <taxon>Riccia</taxon>
    </lineage>
</organism>
<reference evidence="1 2" key="1">
    <citation type="submission" date="2024-09" db="EMBL/GenBank/DDBJ databases">
        <title>Chromosome-scale assembly of Riccia fluitans.</title>
        <authorList>
            <person name="Paukszto L."/>
            <person name="Sawicki J."/>
            <person name="Karawczyk K."/>
            <person name="Piernik-Szablinska J."/>
            <person name="Szczecinska M."/>
            <person name="Mazdziarz M."/>
        </authorList>
    </citation>
    <scope>NUCLEOTIDE SEQUENCE [LARGE SCALE GENOMIC DNA]</scope>
    <source>
        <strain evidence="1">Rf_01</strain>
        <tissue evidence="1">Aerial parts of the thallus</tissue>
    </source>
</reference>
<keyword evidence="2" id="KW-1185">Reference proteome</keyword>
<accession>A0ABD1XH59</accession>
<proteinExistence type="predicted"/>
<dbReference type="EMBL" id="JBHFFA010000008">
    <property type="protein sequence ID" value="KAL2608284.1"/>
    <property type="molecule type" value="Genomic_DNA"/>
</dbReference>
<dbReference type="Proteomes" id="UP001605036">
    <property type="component" value="Unassembled WGS sequence"/>
</dbReference>
<protein>
    <recommendedName>
        <fullName evidence="3">RHD domain-containing protein</fullName>
    </recommendedName>
</protein>
<dbReference type="Pfam" id="PF14009">
    <property type="entry name" value="PADRE"/>
    <property type="match status" value="1"/>
</dbReference>